<reference evidence="3" key="1">
    <citation type="submission" date="2021-02" db="EMBL/GenBank/DDBJ databases">
        <authorList>
            <person name="Dougan E. K."/>
            <person name="Rhodes N."/>
            <person name="Thang M."/>
            <person name="Chan C."/>
        </authorList>
    </citation>
    <scope>NUCLEOTIDE SEQUENCE</scope>
</reference>
<protein>
    <recommendedName>
        <fullName evidence="5">Pentacotripeptide-repeat region of PRORP domain-containing protein</fullName>
    </recommendedName>
</protein>
<evidence type="ECO:0000256" key="1">
    <source>
        <dbReference type="ARBA" id="ARBA00022737"/>
    </source>
</evidence>
<feature type="region of interest" description="Disordered" evidence="2">
    <location>
        <begin position="17"/>
        <end position="93"/>
    </location>
</feature>
<accession>A0A813KI45</accession>
<dbReference type="PANTHER" id="PTHR47447">
    <property type="entry name" value="OS03G0856100 PROTEIN"/>
    <property type="match status" value="1"/>
</dbReference>
<dbReference type="PANTHER" id="PTHR47447:SF17">
    <property type="entry name" value="OS12G0638900 PROTEIN"/>
    <property type="match status" value="1"/>
</dbReference>
<dbReference type="Gene3D" id="1.25.40.10">
    <property type="entry name" value="Tetratricopeptide repeat domain"/>
    <property type="match status" value="1"/>
</dbReference>
<evidence type="ECO:0008006" key="5">
    <source>
        <dbReference type="Google" id="ProtNLM"/>
    </source>
</evidence>
<gene>
    <name evidence="3" type="ORF">PGLA2088_LOCUS31689</name>
</gene>
<dbReference type="AlphaFoldDB" id="A0A813KI45"/>
<evidence type="ECO:0000313" key="4">
    <source>
        <dbReference type="Proteomes" id="UP000626109"/>
    </source>
</evidence>
<evidence type="ECO:0000313" key="3">
    <source>
        <dbReference type="EMBL" id="CAE8700591.1"/>
    </source>
</evidence>
<proteinExistence type="predicted"/>
<name>A0A813KI45_POLGL</name>
<organism evidence="3 4">
    <name type="scientific">Polarella glacialis</name>
    <name type="common">Dinoflagellate</name>
    <dbReference type="NCBI Taxonomy" id="89957"/>
    <lineage>
        <taxon>Eukaryota</taxon>
        <taxon>Sar</taxon>
        <taxon>Alveolata</taxon>
        <taxon>Dinophyceae</taxon>
        <taxon>Suessiales</taxon>
        <taxon>Suessiaceae</taxon>
        <taxon>Polarella</taxon>
    </lineage>
</organism>
<comment type="caution">
    <text evidence="3">The sequence shown here is derived from an EMBL/GenBank/DDBJ whole genome shotgun (WGS) entry which is preliminary data.</text>
</comment>
<dbReference type="EMBL" id="CAJNNW010029527">
    <property type="protein sequence ID" value="CAE8700591.1"/>
    <property type="molecule type" value="Genomic_DNA"/>
</dbReference>
<feature type="compositionally biased region" description="Basic and acidic residues" evidence="2">
    <location>
        <begin position="65"/>
        <end position="90"/>
    </location>
</feature>
<dbReference type="Proteomes" id="UP000626109">
    <property type="component" value="Unassembled WGS sequence"/>
</dbReference>
<keyword evidence="1" id="KW-0677">Repeat</keyword>
<dbReference type="InterPro" id="IPR011990">
    <property type="entry name" value="TPR-like_helical_dom_sf"/>
</dbReference>
<sequence>MLPLASSRLEVSRLGLAAEDRSGWSQKRAPFVPPSAADRLRDRKHASLLGEGPTGKEGSEEEDKAEAARRWREEQGLPPRREPRAAESDPRSSAATAVLQRYMGAITDAGRSSRWQAALLALDSLRSSGIGCDLLAASAVVSACERAGQWTWAVKVLQELSAEGLKTDVVIFNKALSACARAAAWQPALELLSSSSCFCC</sequence>
<evidence type="ECO:0000256" key="2">
    <source>
        <dbReference type="SAM" id="MobiDB-lite"/>
    </source>
</evidence>